<dbReference type="Proteomes" id="UP000030002">
    <property type="component" value="Unassembled WGS sequence"/>
</dbReference>
<dbReference type="PANTHER" id="PTHR43546:SF3">
    <property type="entry name" value="UPF0173 METAL-DEPENDENT HYDROLASE MJ1163"/>
    <property type="match status" value="1"/>
</dbReference>
<proteinExistence type="predicted"/>
<sequence length="217" mass="23406">MRITHLGHACVLVEMADQRILIDPGGFTPGFEDLRELSAIVVTHQHADHLDQQRLPELLRHNPDARVLVDPGSLPIISGLGADAVAHGGTSTLGRVRVTPVGEIHALIHDDIPRIPNVGVVLQAVGEPSFYHPGDSVEGEPGDVDIVAFPLNAPWQRSREMTGFLRRLNPPIAIPIHDGLLGERGRDLYLGQAEALGGADTEIRDLAEQGAIEFRVG</sequence>
<dbReference type="AlphaFoldDB" id="A0A0A0JEV8"/>
<evidence type="ECO:0000313" key="2">
    <source>
        <dbReference type="EMBL" id="KGN34562.1"/>
    </source>
</evidence>
<protein>
    <submittedName>
        <fullName evidence="2">Zn-dependent hydrolase</fullName>
    </submittedName>
</protein>
<dbReference type="InterPro" id="IPR036866">
    <property type="entry name" value="RibonucZ/Hydroxyglut_hydro"/>
</dbReference>
<gene>
    <name evidence="2" type="ORF">N802_00185</name>
</gene>
<evidence type="ECO:0000259" key="1">
    <source>
        <dbReference type="SMART" id="SM00849"/>
    </source>
</evidence>
<name>A0A0A0JEV8_9MICO</name>
<organism evidence="2 3">
    <name type="scientific">Knoellia sinensis KCTC 19936</name>
    <dbReference type="NCBI Taxonomy" id="1385520"/>
    <lineage>
        <taxon>Bacteria</taxon>
        <taxon>Bacillati</taxon>
        <taxon>Actinomycetota</taxon>
        <taxon>Actinomycetes</taxon>
        <taxon>Micrococcales</taxon>
        <taxon>Intrasporangiaceae</taxon>
        <taxon>Knoellia</taxon>
    </lineage>
</organism>
<keyword evidence="2" id="KW-0378">Hydrolase</keyword>
<comment type="caution">
    <text evidence="2">The sequence shown here is derived from an EMBL/GenBank/DDBJ whole genome shotgun (WGS) entry which is preliminary data.</text>
</comment>
<dbReference type="EMBL" id="AVPJ01000001">
    <property type="protein sequence ID" value="KGN34562.1"/>
    <property type="molecule type" value="Genomic_DNA"/>
</dbReference>
<reference evidence="2 3" key="1">
    <citation type="submission" date="2013-08" db="EMBL/GenBank/DDBJ databases">
        <title>The genome sequence of Knoellia sinensis.</title>
        <authorList>
            <person name="Zhu W."/>
            <person name="Wang G."/>
        </authorList>
    </citation>
    <scope>NUCLEOTIDE SEQUENCE [LARGE SCALE GENOMIC DNA]</scope>
    <source>
        <strain evidence="2 3">KCTC 19936</strain>
    </source>
</reference>
<accession>A0A0A0JEV8</accession>
<dbReference type="SMART" id="SM00849">
    <property type="entry name" value="Lactamase_B"/>
    <property type="match status" value="1"/>
</dbReference>
<dbReference type="eggNOG" id="COG2220">
    <property type="taxonomic scope" value="Bacteria"/>
</dbReference>
<dbReference type="InterPro" id="IPR001279">
    <property type="entry name" value="Metallo-B-lactamas"/>
</dbReference>
<dbReference type="STRING" id="1385520.N802_00185"/>
<dbReference type="InterPro" id="IPR050114">
    <property type="entry name" value="UPF0173_UPF0282_UlaG_hydrolase"/>
</dbReference>
<dbReference type="OrthoDB" id="3190691at2"/>
<keyword evidence="3" id="KW-1185">Reference proteome</keyword>
<dbReference type="PANTHER" id="PTHR43546">
    <property type="entry name" value="UPF0173 METAL-DEPENDENT HYDROLASE MJ1163-RELATED"/>
    <property type="match status" value="1"/>
</dbReference>
<dbReference type="RefSeq" id="WP_035910588.1">
    <property type="nucleotide sequence ID" value="NZ_AVPJ01000001.1"/>
</dbReference>
<dbReference type="GO" id="GO:0016787">
    <property type="term" value="F:hydrolase activity"/>
    <property type="evidence" value="ECO:0007669"/>
    <property type="project" value="UniProtKB-KW"/>
</dbReference>
<feature type="domain" description="Metallo-beta-lactamase" evidence="1">
    <location>
        <begin position="7"/>
        <end position="177"/>
    </location>
</feature>
<dbReference type="Gene3D" id="3.60.15.10">
    <property type="entry name" value="Ribonuclease Z/Hydroxyacylglutathione hydrolase-like"/>
    <property type="match status" value="1"/>
</dbReference>
<evidence type="ECO:0000313" key="3">
    <source>
        <dbReference type="Proteomes" id="UP000030002"/>
    </source>
</evidence>
<dbReference type="Pfam" id="PF13483">
    <property type="entry name" value="Lactamase_B_3"/>
    <property type="match status" value="1"/>
</dbReference>
<dbReference type="SUPFAM" id="SSF56281">
    <property type="entry name" value="Metallo-hydrolase/oxidoreductase"/>
    <property type="match status" value="1"/>
</dbReference>